<reference evidence="3" key="2">
    <citation type="journal article" date="2021" name="Syst. Appl. Microbiol.">
        <title>Roseomonas hellenica sp. nov., isolated from roots of wild-growing Alkanna tinctoria.</title>
        <authorList>
            <person name="Rat A."/>
            <person name="Naranjo H.D."/>
            <person name="Lebbe L."/>
            <person name="Cnockaert M."/>
            <person name="Krigas N."/>
            <person name="Grigoriadou K."/>
            <person name="Maloupa E."/>
            <person name="Willems A."/>
        </authorList>
    </citation>
    <scope>NUCLEOTIDE SEQUENCE</scope>
    <source>
        <strain evidence="3">LMG 28251</strain>
    </source>
</reference>
<evidence type="ECO:0000313" key="4">
    <source>
        <dbReference type="Proteomes" id="UP001196068"/>
    </source>
</evidence>
<protein>
    <recommendedName>
        <fullName evidence="1">Putative Na(+)/H(+) antiporter NhaA homolog</fullName>
    </recommendedName>
</protein>
<feature type="transmembrane region" description="Helical" evidence="2">
    <location>
        <begin position="6"/>
        <end position="25"/>
    </location>
</feature>
<dbReference type="GO" id="GO:0016020">
    <property type="term" value="C:membrane"/>
    <property type="evidence" value="ECO:0007669"/>
    <property type="project" value="InterPro"/>
</dbReference>
<keyword evidence="4" id="KW-1185">Reference proteome</keyword>
<dbReference type="GO" id="GO:0006814">
    <property type="term" value="P:sodium ion transport"/>
    <property type="evidence" value="ECO:0007669"/>
    <property type="project" value="InterPro"/>
</dbReference>
<dbReference type="InterPro" id="IPR004670">
    <property type="entry name" value="NhaA"/>
</dbReference>
<dbReference type="PROSITE" id="PS51257">
    <property type="entry name" value="PROKAR_LIPOPROTEIN"/>
    <property type="match status" value="1"/>
</dbReference>
<dbReference type="Pfam" id="PF06965">
    <property type="entry name" value="Na_H_antiport_1"/>
    <property type="match status" value="1"/>
</dbReference>
<dbReference type="AlphaFoldDB" id="A0AAF1KKG6"/>
<keyword evidence="2" id="KW-0812">Transmembrane</keyword>
<evidence type="ECO:0000256" key="1">
    <source>
        <dbReference type="ARBA" id="ARBA00015550"/>
    </source>
</evidence>
<feature type="transmembrane region" description="Helical" evidence="2">
    <location>
        <begin position="37"/>
        <end position="54"/>
    </location>
</feature>
<gene>
    <name evidence="3" type="ORF">GXW79_00410</name>
</gene>
<comment type="caution">
    <text evidence="3">The sequence shown here is derived from an EMBL/GenBank/DDBJ whole genome shotgun (WGS) entry which is preliminary data.</text>
</comment>
<proteinExistence type="predicted"/>
<dbReference type="Proteomes" id="UP001196068">
    <property type="component" value="Unassembled WGS sequence"/>
</dbReference>
<keyword evidence="2" id="KW-0472">Membrane</keyword>
<keyword evidence="2" id="KW-1133">Transmembrane helix</keyword>
<dbReference type="GO" id="GO:0006885">
    <property type="term" value="P:regulation of pH"/>
    <property type="evidence" value="ECO:0007669"/>
    <property type="project" value="InterPro"/>
</dbReference>
<dbReference type="Gene3D" id="1.20.1530.10">
    <property type="entry name" value="Na+/H+ antiporter like domain"/>
    <property type="match status" value="1"/>
</dbReference>
<name>A0AAF1KKG6_9PROT</name>
<sequence length="65" mass="6777">MPARGTAVLCVIVFTMSLFIMLLACRAKAQLQMESKIGTLAGPLVAGLAGYGLLRVARQDVAGRG</sequence>
<reference evidence="3" key="1">
    <citation type="submission" date="2020-01" db="EMBL/GenBank/DDBJ databases">
        <authorList>
            <person name="Rat A."/>
        </authorList>
    </citation>
    <scope>NUCLEOTIDE SEQUENCE</scope>
    <source>
        <strain evidence="3">LMG 28251</strain>
    </source>
</reference>
<evidence type="ECO:0000256" key="2">
    <source>
        <dbReference type="SAM" id="Phobius"/>
    </source>
</evidence>
<organism evidence="3 4">
    <name type="scientific">Plastoroseomonas arctica</name>
    <dbReference type="NCBI Taxonomy" id="1509237"/>
    <lineage>
        <taxon>Bacteria</taxon>
        <taxon>Pseudomonadati</taxon>
        <taxon>Pseudomonadota</taxon>
        <taxon>Alphaproteobacteria</taxon>
        <taxon>Acetobacterales</taxon>
        <taxon>Acetobacteraceae</taxon>
        <taxon>Plastoroseomonas</taxon>
    </lineage>
</organism>
<evidence type="ECO:0000313" key="3">
    <source>
        <dbReference type="EMBL" id="MBR0653531.1"/>
    </source>
</evidence>
<accession>A0AAF1KKG6</accession>
<dbReference type="InterPro" id="IPR023171">
    <property type="entry name" value="Na/H_antiporter_dom_sf"/>
</dbReference>
<dbReference type="EMBL" id="JAAEDH010000001">
    <property type="protein sequence ID" value="MBR0653531.1"/>
    <property type="molecule type" value="Genomic_DNA"/>
</dbReference>